<proteinExistence type="predicted"/>
<sequence length="352" mass="37245">MKRTLIAAATAAACSYTYAQSSVTLYGVADAGVEYLNHVPNAVGQANKLVRMTSGNIAGSRWGLRGVEDLGNGLKGVFVLEGGMALDSGTAVQGGRLFGRKAYVGIDSSRFGQLTLGRHHNLLFDLIISFDPMLFAPKYSSFNHDAWLAGRTDNSAKYAGTFGGLTVAALYSFGVDSSVANGSEVPGNSRIGREMSAGFTYQAGKFRVGGAYDQLNGSSAATAGKTERRYVGAAALDINPISVYVGYRRLVSQLVTSMPRTDLLWAGVNWNLAPTFALTGAAYKTNDRTSAKDPVSFVLSADYRFSKRTDAYITASYTKNNGGSALGANGYDGSVLPGNNQFGTVIGMRHSF</sequence>
<evidence type="ECO:0000256" key="3">
    <source>
        <dbReference type="ARBA" id="ARBA00022448"/>
    </source>
</evidence>
<dbReference type="KEGG" id="rme:Rmet_5999"/>
<dbReference type="InterPro" id="IPR033900">
    <property type="entry name" value="Gram_neg_porin_domain"/>
</dbReference>
<evidence type="ECO:0000256" key="5">
    <source>
        <dbReference type="ARBA" id="ARBA00022692"/>
    </source>
</evidence>
<dbReference type="PANTHER" id="PTHR34501">
    <property type="entry name" value="PROTEIN YDDL-RELATED"/>
    <property type="match status" value="1"/>
</dbReference>
<accession>Q1LAG8</accession>
<keyword evidence="4" id="KW-1134">Transmembrane beta strand</keyword>
<dbReference type="PANTHER" id="PTHR34501:SF9">
    <property type="entry name" value="MAJOR OUTER MEMBRANE PROTEIN P.IA"/>
    <property type="match status" value="1"/>
</dbReference>
<dbReference type="Proteomes" id="UP000002429">
    <property type="component" value="Plasmid pMOL30"/>
</dbReference>
<evidence type="ECO:0000259" key="12">
    <source>
        <dbReference type="Pfam" id="PF13609"/>
    </source>
</evidence>
<dbReference type="RefSeq" id="WP_011514812.1">
    <property type="nucleotide sequence ID" value="NC_006466.1"/>
</dbReference>
<evidence type="ECO:0000256" key="2">
    <source>
        <dbReference type="ARBA" id="ARBA00011233"/>
    </source>
</evidence>
<comment type="subunit">
    <text evidence="2">Homotrimer.</text>
</comment>
<evidence type="ECO:0000313" key="13">
    <source>
        <dbReference type="EMBL" id="ABF12858.1"/>
    </source>
</evidence>
<dbReference type="GO" id="GO:0015288">
    <property type="term" value="F:porin activity"/>
    <property type="evidence" value="ECO:0007669"/>
    <property type="project" value="UniProtKB-KW"/>
</dbReference>
<keyword evidence="13" id="KW-0614">Plasmid</keyword>
<evidence type="ECO:0000256" key="9">
    <source>
        <dbReference type="ARBA" id="ARBA00023136"/>
    </source>
</evidence>
<organism evidence="13 14">
    <name type="scientific">Cupriavidus metallidurans (strain ATCC 43123 / DSM 2839 / NBRC 102507 / CH34)</name>
    <name type="common">Ralstonia metallidurans</name>
    <dbReference type="NCBI Taxonomy" id="266264"/>
    <lineage>
        <taxon>Bacteria</taxon>
        <taxon>Pseudomonadati</taxon>
        <taxon>Pseudomonadota</taxon>
        <taxon>Betaproteobacteria</taxon>
        <taxon>Burkholderiales</taxon>
        <taxon>Burkholderiaceae</taxon>
        <taxon>Cupriavidus</taxon>
    </lineage>
</organism>
<dbReference type="HOGENOM" id="CLU_038238_2_0_4"/>
<dbReference type="GO" id="GO:0046930">
    <property type="term" value="C:pore complex"/>
    <property type="evidence" value="ECO:0007669"/>
    <property type="project" value="UniProtKB-KW"/>
</dbReference>
<evidence type="ECO:0000256" key="7">
    <source>
        <dbReference type="ARBA" id="ARBA00023065"/>
    </source>
</evidence>
<evidence type="ECO:0000256" key="8">
    <source>
        <dbReference type="ARBA" id="ARBA00023114"/>
    </source>
</evidence>
<keyword evidence="8" id="KW-0626">Porin</keyword>
<gene>
    <name evidence="13" type="primary">ompP3</name>
    <name evidence="13" type="ordered locus">Rmet_5999</name>
</gene>
<evidence type="ECO:0000256" key="10">
    <source>
        <dbReference type="ARBA" id="ARBA00023237"/>
    </source>
</evidence>
<evidence type="ECO:0000256" key="11">
    <source>
        <dbReference type="SAM" id="SignalP"/>
    </source>
</evidence>
<dbReference type="EMBL" id="CP000354">
    <property type="protein sequence ID" value="ABF12858.1"/>
    <property type="molecule type" value="Genomic_DNA"/>
</dbReference>
<feature type="chain" id="PRO_5004193244" evidence="11">
    <location>
        <begin position="20"/>
        <end position="352"/>
    </location>
</feature>
<protein>
    <submittedName>
        <fullName evidence="13">Outer membrane protein (Porin)</fullName>
    </submittedName>
</protein>
<feature type="domain" description="Porin" evidence="12">
    <location>
        <begin position="7"/>
        <end position="322"/>
    </location>
</feature>
<evidence type="ECO:0000313" key="14">
    <source>
        <dbReference type="Proteomes" id="UP000002429"/>
    </source>
</evidence>
<dbReference type="InterPro" id="IPR023614">
    <property type="entry name" value="Porin_dom_sf"/>
</dbReference>
<feature type="signal peptide" evidence="11">
    <location>
        <begin position="1"/>
        <end position="19"/>
    </location>
</feature>
<keyword evidence="9" id="KW-0472">Membrane</keyword>
<evidence type="ECO:0000256" key="6">
    <source>
        <dbReference type="ARBA" id="ARBA00022729"/>
    </source>
</evidence>
<keyword evidence="10" id="KW-0998">Cell outer membrane</keyword>
<comment type="subcellular location">
    <subcellularLocation>
        <location evidence="1">Cell outer membrane</location>
        <topology evidence="1">Multi-pass membrane protein</topology>
    </subcellularLocation>
</comment>
<keyword evidence="3" id="KW-0813">Transport</keyword>
<reference evidence="14" key="1">
    <citation type="journal article" date="2010" name="PLoS ONE">
        <title>The complete genome sequence of Cupriavidus metallidurans strain CH34, a master survivalist in harsh and anthropogenic environments.</title>
        <authorList>
            <person name="Janssen P.J."/>
            <person name="Van Houdt R."/>
            <person name="Moors H."/>
            <person name="Monsieurs P."/>
            <person name="Morin N."/>
            <person name="Michaux A."/>
            <person name="Benotmane M.A."/>
            <person name="Leys N."/>
            <person name="Vallaeys T."/>
            <person name="Lapidus A."/>
            <person name="Monchy S."/>
            <person name="Medigue C."/>
            <person name="Taghavi S."/>
            <person name="McCorkle S."/>
            <person name="Dunn J."/>
            <person name="van der Lelie D."/>
            <person name="Mergeay M."/>
        </authorList>
    </citation>
    <scope>NUCLEOTIDE SEQUENCE [LARGE SCALE GENOMIC DNA]</scope>
    <source>
        <strain evidence="14">ATCC 43123 / DSM 2839 / NBRC 102507 / CH34</strain>
    </source>
</reference>
<dbReference type="InterPro" id="IPR002299">
    <property type="entry name" value="Porin_Neis"/>
</dbReference>
<keyword evidence="5" id="KW-0812">Transmembrane</keyword>
<dbReference type="PRINTS" id="PR00182">
    <property type="entry name" value="ECOLNEIPORIN"/>
</dbReference>
<dbReference type="PRINTS" id="PR00184">
    <property type="entry name" value="NEISSPPORIN"/>
</dbReference>
<dbReference type="SUPFAM" id="SSF56935">
    <property type="entry name" value="Porins"/>
    <property type="match status" value="1"/>
</dbReference>
<evidence type="ECO:0000256" key="1">
    <source>
        <dbReference type="ARBA" id="ARBA00004571"/>
    </source>
</evidence>
<name>Q1LAG8_CUPMC</name>
<keyword evidence="14" id="KW-1185">Reference proteome</keyword>
<dbReference type="InterPro" id="IPR050298">
    <property type="entry name" value="Gram-neg_bact_OMP"/>
</dbReference>
<dbReference type="Pfam" id="PF13609">
    <property type="entry name" value="Porin_4"/>
    <property type="match status" value="1"/>
</dbReference>
<dbReference type="CDD" id="cd00342">
    <property type="entry name" value="gram_neg_porins"/>
    <property type="match status" value="1"/>
</dbReference>
<dbReference type="AlphaFoldDB" id="Q1LAG8"/>
<dbReference type="GO" id="GO:0034220">
    <property type="term" value="P:monoatomic ion transmembrane transport"/>
    <property type="evidence" value="ECO:0007669"/>
    <property type="project" value="InterPro"/>
</dbReference>
<keyword evidence="6 11" id="KW-0732">Signal</keyword>
<dbReference type="InterPro" id="IPR001702">
    <property type="entry name" value="Porin_Gram-ve"/>
</dbReference>
<dbReference type="GO" id="GO:0009279">
    <property type="term" value="C:cell outer membrane"/>
    <property type="evidence" value="ECO:0007669"/>
    <property type="project" value="UniProtKB-SubCell"/>
</dbReference>
<geneLocation type="plasmid" evidence="13 14">
    <name>pMOL30</name>
</geneLocation>
<dbReference type="Gene3D" id="2.40.160.10">
    <property type="entry name" value="Porin"/>
    <property type="match status" value="1"/>
</dbReference>
<keyword evidence="7" id="KW-0406">Ion transport</keyword>
<evidence type="ECO:0000256" key="4">
    <source>
        <dbReference type="ARBA" id="ARBA00022452"/>
    </source>
</evidence>